<evidence type="ECO:0000313" key="2">
    <source>
        <dbReference type="EMBL" id="QHV97565.1"/>
    </source>
</evidence>
<accession>A0A6P1VXS8</accession>
<gene>
    <name evidence="2" type="ORF">GJR95_22275</name>
</gene>
<reference evidence="2 3" key="1">
    <citation type="submission" date="2019-11" db="EMBL/GenBank/DDBJ databases">
        <title>Spirosoma endbachense sp. nov., isolated from a natural salt meadow.</title>
        <authorList>
            <person name="Rojas J."/>
            <person name="Ambika Manirajan B."/>
            <person name="Ratering S."/>
            <person name="Suarez C."/>
            <person name="Geissler-Plaum R."/>
            <person name="Schnell S."/>
        </authorList>
    </citation>
    <scope>NUCLEOTIDE SEQUENCE [LARGE SCALE GENOMIC DNA]</scope>
    <source>
        <strain evidence="2 3">I-24</strain>
    </source>
</reference>
<evidence type="ECO:0000256" key="1">
    <source>
        <dbReference type="SAM" id="Coils"/>
    </source>
</evidence>
<keyword evidence="1" id="KW-0175">Coiled coil</keyword>
<keyword evidence="3" id="KW-1185">Reference proteome</keyword>
<proteinExistence type="predicted"/>
<organism evidence="2 3">
    <name type="scientific">Spirosoma endbachense</name>
    <dbReference type="NCBI Taxonomy" id="2666025"/>
    <lineage>
        <taxon>Bacteria</taxon>
        <taxon>Pseudomonadati</taxon>
        <taxon>Bacteroidota</taxon>
        <taxon>Cytophagia</taxon>
        <taxon>Cytophagales</taxon>
        <taxon>Cytophagaceae</taxon>
        <taxon>Spirosoma</taxon>
    </lineage>
</organism>
<dbReference type="AlphaFoldDB" id="A0A6P1VXS8"/>
<feature type="coiled-coil region" evidence="1">
    <location>
        <begin position="20"/>
        <end position="50"/>
    </location>
</feature>
<dbReference type="KEGG" id="senf:GJR95_22275"/>
<evidence type="ECO:0000313" key="3">
    <source>
        <dbReference type="Proteomes" id="UP000464577"/>
    </source>
</evidence>
<sequence length="56" mass="6698">MAKMKRYPKAPKAGASLKTLQNYEQRCKKVKAFNDTIKREQMQRKQVRERVAKMKK</sequence>
<dbReference type="Proteomes" id="UP000464577">
    <property type="component" value="Chromosome"/>
</dbReference>
<dbReference type="RefSeq" id="WP_162387976.1">
    <property type="nucleotide sequence ID" value="NZ_CP045997.1"/>
</dbReference>
<dbReference type="EMBL" id="CP045997">
    <property type="protein sequence ID" value="QHV97565.1"/>
    <property type="molecule type" value="Genomic_DNA"/>
</dbReference>
<name>A0A6P1VXS8_9BACT</name>
<protein>
    <submittedName>
        <fullName evidence="2">Uncharacterized protein</fullName>
    </submittedName>
</protein>